<dbReference type="Proteomes" id="UP000250796">
    <property type="component" value="Chromosome MESINF"/>
</dbReference>
<feature type="transmembrane region" description="Helical" evidence="7">
    <location>
        <begin position="14"/>
        <end position="41"/>
    </location>
</feature>
<evidence type="ECO:0000256" key="2">
    <source>
        <dbReference type="ARBA" id="ARBA00022448"/>
    </source>
</evidence>
<comment type="subcellular location">
    <subcellularLocation>
        <location evidence="1 7">Cell membrane</location>
        <topology evidence="1 7">Multi-pass membrane protein</topology>
    </subcellularLocation>
</comment>
<keyword evidence="5 7" id="KW-1133">Transmembrane helix</keyword>
<dbReference type="CDD" id="cd06261">
    <property type="entry name" value="TM_PBP2"/>
    <property type="match status" value="1"/>
</dbReference>
<dbReference type="KEGG" id="minf:MESINF_0502"/>
<dbReference type="AlphaFoldDB" id="A0A7Z7LDH3"/>
<dbReference type="PROSITE" id="PS50928">
    <property type="entry name" value="ABC_TM1"/>
    <property type="match status" value="1"/>
</dbReference>
<organism evidence="9 10">
    <name type="scientific">Mesotoga infera</name>
    <dbReference type="NCBI Taxonomy" id="1236046"/>
    <lineage>
        <taxon>Bacteria</taxon>
        <taxon>Thermotogati</taxon>
        <taxon>Thermotogota</taxon>
        <taxon>Thermotogae</taxon>
        <taxon>Kosmotogales</taxon>
        <taxon>Kosmotogaceae</taxon>
        <taxon>Mesotoga</taxon>
    </lineage>
</organism>
<dbReference type="SUPFAM" id="SSF161098">
    <property type="entry name" value="MetI-like"/>
    <property type="match status" value="1"/>
</dbReference>
<sequence>MPKRIRQRYNPREVAVAFICLAPALFLATVFVVIPLINVVYLSFTNWDLLRATKKFIGFSNYQYIFKDEKFLKSMLNTLYFAAVKIPLDLVVSLFIATLLDRKVFARRFLRASYFAPVVLPMVAASLIWIWIYDPSLGPLNQILGLFGVKPIRWLYDPEWAMPSVIFFALWKGLGYDIVIFLAGLQAIPETYAEAAKIDGASERKIFFKITLPLLSPVIYFVILMGIINSFKIFTPVSVMTPTGGPLYSTGVMVFYIYQQAFQNYRIGRASAAAVILFLMILSLTWVQRKASSKKVIYE</sequence>
<dbReference type="InterPro" id="IPR051393">
    <property type="entry name" value="ABC_transporter_permease"/>
</dbReference>
<feature type="transmembrane region" description="Helical" evidence="7">
    <location>
        <begin position="79"/>
        <end position="100"/>
    </location>
</feature>
<evidence type="ECO:0000256" key="4">
    <source>
        <dbReference type="ARBA" id="ARBA00022692"/>
    </source>
</evidence>
<keyword evidence="6 7" id="KW-0472">Membrane</keyword>
<keyword evidence="10" id="KW-1185">Reference proteome</keyword>
<dbReference type="InterPro" id="IPR035906">
    <property type="entry name" value="MetI-like_sf"/>
</dbReference>
<evidence type="ECO:0000256" key="1">
    <source>
        <dbReference type="ARBA" id="ARBA00004651"/>
    </source>
</evidence>
<feature type="domain" description="ABC transmembrane type-1" evidence="8">
    <location>
        <begin position="75"/>
        <end position="288"/>
    </location>
</feature>
<evidence type="ECO:0000313" key="9">
    <source>
        <dbReference type="EMBL" id="SSC11951.1"/>
    </source>
</evidence>
<dbReference type="Pfam" id="PF00528">
    <property type="entry name" value="BPD_transp_1"/>
    <property type="match status" value="1"/>
</dbReference>
<evidence type="ECO:0000256" key="5">
    <source>
        <dbReference type="ARBA" id="ARBA00022989"/>
    </source>
</evidence>
<feature type="transmembrane region" description="Helical" evidence="7">
    <location>
        <begin position="112"/>
        <end position="132"/>
    </location>
</feature>
<evidence type="ECO:0000313" key="10">
    <source>
        <dbReference type="Proteomes" id="UP000250796"/>
    </source>
</evidence>
<protein>
    <submittedName>
        <fullName evidence="9">Binding-protein-dependent transport systems inner membrane component</fullName>
    </submittedName>
</protein>
<evidence type="ECO:0000256" key="7">
    <source>
        <dbReference type="RuleBase" id="RU363032"/>
    </source>
</evidence>
<dbReference type="PANTHER" id="PTHR30193">
    <property type="entry name" value="ABC TRANSPORTER PERMEASE PROTEIN"/>
    <property type="match status" value="1"/>
</dbReference>
<keyword evidence="2 7" id="KW-0813">Transport</keyword>
<feature type="transmembrane region" description="Helical" evidence="7">
    <location>
        <begin position="233"/>
        <end position="258"/>
    </location>
</feature>
<keyword evidence="4 7" id="KW-0812">Transmembrane</keyword>
<reference evidence="9 10" key="1">
    <citation type="submission" date="2017-01" db="EMBL/GenBank/DDBJ databases">
        <authorList>
            <person name="Erauso G."/>
        </authorList>
    </citation>
    <scope>NUCLEOTIDE SEQUENCE [LARGE SCALE GENOMIC DNA]</scope>
    <source>
        <strain evidence="9">MESINF1</strain>
    </source>
</reference>
<keyword evidence="3" id="KW-1003">Cell membrane</keyword>
<gene>
    <name evidence="9" type="ORF">MESINF_0502</name>
</gene>
<comment type="similarity">
    <text evidence="7">Belongs to the binding-protein-dependent transport system permease family.</text>
</comment>
<name>A0A7Z7LDH3_9BACT</name>
<dbReference type="GO" id="GO:0005886">
    <property type="term" value="C:plasma membrane"/>
    <property type="evidence" value="ECO:0007669"/>
    <property type="project" value="UniProtKB-SubCell"/>
</dbReference>
<feature type="transmembrane region" description="Helical" evidence="7">
    <location>
        <begin position="160"/>
        <end position="185"/>
    </location>
</feature>
<evidence type="ECO:0000259" key="8">
    <source>
        <dbReference type="PROSITE" id="PS50928"/>
    </source>
</evidence>
<dbReference type="EMBL" id="LS974202">
    <property type="protein sequence ID" value="SSC11951.1"/>
    <property type="molecule type" value="Genomic_DNA"/>
</dbReference>
<proteinExistence type="inferred from homology"/>
<dbReference type="SUPFAM" id="SSF160964">
    <property type="entry name" value="MalF N-terminal region-like"/>
    <property type="match status" value="1"/>
</dbReference>
<feature type="transmembrane region" description="Helical" evidence="7">
    <location>
        <begin position="206"/>
        <end position="227"/>
    </location>
</feature>
<dbReference type="GO" id="GO:0055085">
    <property type="term" value="P:transmembrane transport"/>
    <property type="evidence" value="ECO:0007669"/>
    <property type="project" value="InterPro"/>
</dbReference>
<dbReference type="InterPro" id="IPR000515">
    <property type="entry name" value="MetI-like"/>
</dbReference>
<dbReference type="RefSeq" id="WP_169698373.1">
    <property type="nucleotide sequence ID" value="NZ_LS974202.1"/>
</dbReference>
<dbReference type="PANTHER" id="PTHR30193:SF37">
    <property type="entry name" value="INNER MEMBRANE ABC TRANSPORTER PERMEASE PROTEIN YCJO"/>
    <property type="match status" value="1"/>
</dbReference>
<evidence type="ECO:0000256" key="6">
    <source>
        <dbReference type="ARBA" id="ARBA00023136"/>
    </source>
</evidence>
<dbReference type="Gene3D" id="1.10.3720.10">
    <property type="entry name" value="MetI-like"/>
    <property type="match status" value="1"/>
</dbReference>
<accession>A0A7Z7LDH3</accession>
<evidence type="ECO:0000256" key="3">
    <source>
        <dbReference type="ARBA" id="ARBA00022475"/>
    </source>
</evidence>
<feature type="transmembrane region" description="Helical" evidence="7">
    <location>
        <begin position="270"/>
        <end position="287"/>
    </location>
</feature>